<dbReference type="AlphaFoldDB" id="A0A7Y6TY12"/>
<comment type="similarity">
    <text evidence="3 7">Belongs to the metallo-beta-lactamase superfamily. Glyoxalase II family.</text>
</comment>
<evidence type="ECO:0000256" key="3">
    <source>
        <dbReference type="ARBA" id="ARBA00006759"/>
    </source>
</evidence>
<keyword evidence="4 7" id="KW-0479">Metal-binding</keyword>
<dbReference type="PANTHER" id="PTHR43705:SF1">
    <property type="entry name" value="HYDROXYACYLGLUTATHIONE HYDROLASE GLOB"/>
    <property type="match status" value="1"/>
</dbReference>
<dbReference type="PIRSF" id="PIRSF005457">
    <property type="entry name" value="Glx"/>
    <property type="match status" value="1"/>
</dbReference>
<dbReference type="PANTHER" id="PTHR43705">
    <property type="entry name" value="HYDROXYACYLGLUTATHIONE HYDROLASE"/>
    <property type="match status" value="1"/>
</dbReference>
<reference evidence="9 10" key="1">
    <citation type="submission" date="2020-06" db="EMBL/GenBank/DDBJ databases">
        <title>Schlegella sp. ID0723 isolated from air conditioner.</title>
        <authorList>
            <person name="Kim D.Y."/>
            <person name="Kim D.-U."/>
        </authorList>
    </citation>
    <scope>NUCLEOTIDE SEQUENCE [LARGE SCALE GENOMIC DNA]</scope>
    <source>
        <strain evidence="9 10">ID0723</strain>
    </source>
</reference>
<dbReference type="InterPro" id="IPR001279">
    <property type="entry name" value="Metallo-B-lactamas"/>
</dbReference>
<evidence type="ECO:0000313" key="10">
    <source>
        <dbReference type="Proteomes" id="UP000529637"/>
    </source>
</evidence>
<evidence type="ECO:0000256" key="4">
    <source>
        <dbReference type="ARBA" id="ARBA00022723"/>
    </source>
</evidence>
<feature type="binding site" evidence="7">
    <location>
        <position position="52"/>
    </location>
    <ligand>
        <name>Zn(2+)</name>
        <dbReference type="ChEBI" id="CHEBI:29105"/>
        <label>1</label>
    </ligand>
</feature>
<dbReference type="SUPFAM" id="SSF56281">
    <property type="entry name" value="Metallo-hydrolase/oxidoreductase"/>
    <property type="match status" value="1"/>
</dbReference>
<dbReference type="EC" id="3.1.2.6" evidence="7"/>
<dbReference type="Gene3D" id="3.60.15.10">
    <property type="entry name" value="Ribonuclease Z/Hydroxyacylglutathione hydrolase-like"/>
    <property type="match status" value="1"/>
</dbReference>
<dbReference type="SMART" id="SM00849">
    <property type="entry name" value="Lactamase_B"/>
    <property type="match status" value="1"/>
</dbReference>
<evidence type="ECO:0000256" key="7">
    <source>
        <dbReference type="HAMAP-Rule" id="MF_01374"/>
    </source>
</evidence>
<evidence type="ECO:0000313" key="9">
    <source>
        <dbReference type="EMBL" id="NUZ07728.1"/>
    </source>
</evidence>
<feature type="binding site" evidence="7">
    <location>
        <position position="56"/>
    </location>
    <ligand>
        <name>Zn(2+)</name>
        <dbReference type="ChEBI" id="CHEBI:29105"/>
        <label>2</label>
    </ligand>
</feature>
<dbReference type="CDD" id="cd07723">
    <property type="entry name" value="hydroxyacylglutathione_hydrolase_MBL-fold"/>
    <property type="match status" value="1"/>
</dbReference>
<feature type="binding site" evidence="7">
    <location>
        <position position="131"/>
    </location>
    <ligand>
        <name>Zn(2+)</name>
        <dbReference type="ChEBI" id="CHEBI:29105"/>
        <label>1</label>
    </ligand>
</feature>
<dbReference type="InterPro" id="IPR032282">
    <property type="entry name" value="HAGH_C"/>
</dbReference>
<dbReference type="GO" id="GO:0019243">
    <property type="term" value="P:methylglyoxal catabolic process to D-lactate via S-lactoyl-glutathione"/>
    <property type="evidence" value="ECO:0007669"/>
    <property type="project" value="UniProtKB-UniRule"/>
</dbReference>
<feature type="binding site" evidence="7">
    <location>
        <position position="54"/>
    </location>
    <ligand>
        <name>Zn(2+)</name>
        <dbReference type="ChEBI" id="CHEBI:29105"/>
        <label>1</label>
    </ligand>
</feature>
<comment type="function">
    <text evidence="7">Thiolesterase that catalyzes the hydrolysis of S-D-lactoyl-glutathione to form glutathione and D-lactic acid.</text>
</comment>
<dbReference type="EMBL" id="JABWMJ010000009">
    <property type="protein sequence ID" value="NUZ07728.1"/>
    <property type="molecule type" value="Genomic_DNA"/>
</dbReference>
<dbReference type="RefSeq" id="WP_176070575.1">
    <property type="nucleotide sequence ID" value="NZ_JABWMJ010000009.1"/>
</dbReference>
<feature type="binding site" evidence="7">
    <location>
        <position position="57"/>
    </location>
    <ligand>
        <name>Zn(2+)</name>
        <dbReference type="ChEBI" id="CHEBI:29105"/>
        <label>2</label>
    </ligand>
</feature>
<evidence type="ECO:0000256" key="2">
    <source>
        <dbReference type="ARBA" id="ARBA00004963"/>
    </source>
</evidence>
<evidence type="ECO:0000259" key="8">
    <source>
        <dbReference type="SMART" id="SM00849"/>
    </source>
</evidence>
<evidence type="ECO:0000256" key="1">
    <source>
        <dbReference type="ARBA" id="ARBA00001623"/>
    </source>
</evidence>
<feature type="binding site" evidence="7">
    <location>
        <position position="108"/>
    </location>
    <ligand>
        <name>Zn(2+)</name>
        <dbReference type="ChEBI" id="CHEBI:29105"/>
        <label>1</label>
    </ligand>
</feature>
<evidence type="ECO:0000256" key="6">
    <source>
        <dbReference type="ARBA" id="ARBA00022833"/>
    </source>
</evidence>
<comment type="catalytic activity">
    <reaction evidence="1 7">
        <text>an S-(2-hydroxyacyl)glutathione + H2O = a 2-hydroxy carboxylate + glutathione + H(+)</text>
        <dbReference type="Rhea" id="RHEA:21864"/>
        <dbReference type="ChEBI" id="CHEBI:15377"/>
        <dbReference type="ChEBI" id="CHEBI:15378"/>
        <dbReference type="ChEBI" id="CHEBI:57925"/>
        <dbReference type="ChEBI" id="CHEBI:58896"/>
        <dbReference type="ChEBI" id="CHEBI:71261"/>
        <dbReference type="EC" id="3.1.2.6"/>
    </reaction>
</comment>
<dbReference type="InterPro" id="IPR036866">
    <property type="entry name" value="RibonucZ/Hydroxyglut_hydro"/>
</dbReference>
<dbReference type="InterPro" id="IPR050110">
    <property type="entry name" value="Glyoxalase_II_hydrolase"/>
</dbReference>
<dbReference type="InterPro" id="IPR035680">
    <property type="entry name" value="Clx_II_MBL"/>
</dbReference>
<dbReference type="InterPro" id="IPR017782">
    <property type="entry name" value="Hydroxyacylglutathione_Hdrlase"/>
</dbReference>
<comment type="subunit">
    <text evidence="7">Monomer.</text>
</comment>
<feature type="domain" description="Metallo-beta-lactamase" evidence="8">
    <location>
        <begin position="11"/>
        <end position="169"/>
    </location>
</feature>
<dbReference type="Pfam" id="PF16123">
    <property type="entry name" value="HAGH_C"/>
    <property type="match status" value="1"/>
</dbReference>
<sequence>MNLTALPAFSDNYIWMMDDGRSAIIVDPGEAAPVHAALDARGLALAAILVTHHHGDHCGGVDALRGRLQGEVYGPRRETIPQPAIGLGDGDQVEVLGMRFDVYDIPGHTAGHIAFHRAASNGEPGVLFCGDTLFSAGCGRLFEGTPAQMHESLSTLARLPGDSRVCCGHEYTLSNLRFAQAVEPANRAIAEYTVWCEAERAAGRPTLPSTLAREAEVNPFLRCSEPAVVAAAAEHGAADSSGVAVLAALRNWKNDFR</sequence>
<keyword evidence="10" id="KW-1185">Reference proteome</keyword>
<accession>A0A7Y6TY12</accession>
<organism evidence="9 10">
    <name type="scientific">Piscinibacter koreensis</name>
    <dbReference type="NCBI Taxonomy" id="2742824"/>
    <lineage>
        <taxon>Bacteria</taxon>
        <taxon>Pseudomonadati</taxon>
        <taxon>Pseudomonadota</taxon>
        <taxon>Betaproteobacteria</taxon>
        <taxon>Burkholderiales</taxon>
        <taxon>Sphaerotilaceae</taxon>
        <taxon>Piscinibacter</taxon>
    </lineage>
</organism>
<feature type="binding site" evidence="7">
    <location>
        <position position="131"/>
    </location>
    <ligand>
        <name>Zn(2+)</name>
        <dbReference type="ChEBI" id="CHEBI:29105"/>
        <label>2</label>
    </ligand>
</feature>
<dbReference type="GO" id="GO:0046872">
    <property type="term" value="F:metal ion binding"/>
    <property type="evidence" value="ECO:0007669"/>
    <property type="project" value="UniProtKB-KW"/>
</dbReference>
<comment type="cofactor">
    <cofactor evidence="7">
        <name>Zn(2+)</name>
        <dbReference type="ChEBI" id="CHEBI:29105"/>
    </cofactor>
    <text evidence="7">Binds 2 Zn(2+) ions per subunit.</text>
</comment>
<feature type="binding site" evidence="7">
    <location>
        <position position="169"/>
    </location>
    <ligand>
        <name>Zn(2+)</name>
        <dbReference type="ChEBI" id="CHEBI:29105"/>
        <label>2</label>
    </ligand>
</feature>
<name>A0A7Y6TY12_9BURK</name>
<proteinExistence type="inferred from homology"/>
<evidence type="ECO:0000256" key="5">
    <source>
        <dbReference type="ARBA" id="ARBA00022801"/>
    </source>
</evidence>
<dbReference type="Pfam" id="PF00753">
    <property type="entry name" value="Lactamase_B"/>
    <property type="match status" value="1"/>
</dbReference>
<keyword evidence="5 7" id="KW-0378">Hydrolase</keyword>
<dbReference type="Proteomes" id="UP000529637">
    <property type="component" value="Unassembled WGS sequence"/>
</dbReference>
<comment type="caution">
    <text evidence="9">The sequence shown here is derived from an EMBL/GenBank/DDBJ whole genome shotgun (WGS) entry which is preliminary data.</text>
</comment>
<dbReference type="NCBIfam" id="TIGR03413">
    <property type="entry name" value="GSH_gloB"/>
    <property type="match status" value="1"/>
</dbReference>
<dbReference type="HAMAP" id="MF_01374">
    <property type="entry name" value="Glyoxalase_2"/>
    <property type="match status" value="1"/>
</dbReference>
<protein>
    <recommendedName>
        <fullName evidence="7">Hydroxyacylglutathione hydrolase</fullName>
        <ecNumber evidence="7">3.1.2.6</ecNumber>
    </recommendedName>
    <alternativeName>
        <fullName evidence="7">Glyoxalase II</fullName>
        <shortName evidence="7">Glx II</shortName>
    </alternativeName>
</protein>
<keyword evidence="6 7" id="KW-0862">Zinc</keyword>
<dbReference type="GO" id="GO:0004416">
    <property type="term" value="F:hydroxyacylglutathione hydrolase activity"/>
    <property type="evidence" value="ECO:0007669"/>
    <property type="project" value="UniProtKB-UniRule"/>
</dbReference>
<comment type="pathway">
    <text evidence="2 7">Secondary metabolite metabolism; methylglyoxal degradation; (R)-lactate from methylglyoxal: step 2/2.</text>
</comment>
<gene>
    <name evidence="7 9" type="primary">gloB</name>
    <name evidence="9" type="ORF">HQN59_18350</name>
</gene>
<dbReference type="UniPathway" id="UPA00619">
    <property type="reaction ID" value="UER00676"/>
</dbReference>